<protein>
    <submittedName>
        <fullName evidence="2">Molybdenum cofactor insertion chaperone PaoD</fullName>
    </submittedName>
</protein>
<dbReference type="Proteomes" id="UP000321461">
    <property type="component" value="Unassembled WGS sequence"/>
</dbReference>
<dbReference type="Pfam" id="PF02625">
    <property type="entry name" value="XdhC_CoxI"/>
    <property type="match status" value="1"/>
</dbReference>
<sequence length="172" mass="18974">MSYPLFDKDEHWHKPEQAFLTDDHRTILRFAVEALMSGKGAVLVTLVEIRGGAARPLGAQMVVREDGRYCGFVSGGCVEAAAAFEALEMMGSGRDREIRYGEGSPWFDIVLPCGGGITLTLHKLRSAQPLLAVLNRLEQRKPVGLRYDPQAQSLVCLPTQTRTGWNLNGFEV</sequence>
<evidence type="ECO:0000313" key="2">
    <source>
        <dbReference type="EMBL" id="TXT01863.1"/>
    </source>
</evidence>
<feature type="domain" description="XdhC- CoxI" evidence="1">
    <location>
        <begin position="36"/>
        <end position="101"/>
    </location>
</feature>
<name>A0A5C9AN62_ECOLX</name>
<dbReference type="PANTHER" id="PTHR30388:SF4">
    <property type="entry name" value="MOLYBDENUM COFACTOR INSERTION CHAPERONE PAOD"/>
    <property type="match status" value="1"/>
</dbReference>
<comment type="caution">
    <text evidence="2">The sequence shown here is derived from an EMBL/GenBank/DDBJ whole genome shotgun (WGS) entry which is preliminary data.</text>
</comment>
<evidence type="ECO:0000259" key="1">
    <source>
        <dbReference type="Pfam" id="PF02625"/>
    </source>
</evidence>
<accession>A0A5C9AN62</accession>
<evidence type="ECO:0000313" key="3">
    <source>
        <dbReference type="Proteomes" id="UP000321461"/>
    </source>
</evidence>
<dbReference type="InterPro" id="IPR052698">
    <property type="entry name" value="MoCofactor_Util/Proc"/>
</dbReference>
<gene>
    <name evidence="2" type="primary">paoD</name>
    <name evidence="2" type="ORF">FWK02_10215</name>
</gene>
<dbReference type="EMBL" id="VSBS01000277">
    <property type="protein sequence ID" value="TXT01863.1"/>
    <property type="molecule type" value="Genomic_DNA"/>
</dbReference>
<reference evidence="2 3" key="1">
    <citation type="submission" date="2019-08" db="EMBL/GenBank/DDBJ databases">
        <title>Whole genome analysis of cultivated E. coli strains isolated from CD patients and healthy donors.</title>
        <authorList>
            <person name="Siniagina M.N."/>
            <person name="Markelova M.I."/>
            <person name="Laikov A.V."/>
            <person name="Boulygina E.A."/>
            <person name="Khusnutdinova D.R."/>
            <person name="Kharchenko A."/>
            <person name="Grigoryeva T.V."/>
        </authorList>
    </citation>
    <scope>NUCLEOTIDE SEQUENCE [LARGE SCALE GENOMIC DNA]</scope>
    <source>
        <strain evidence="2 3">3_77_5</strain>
    </source>
</reference>
<dbReference type="PANTHER" id="PTHR30388">
    <property type="entry name" value="ALDEHYDE OXIDOREDUCTASE MOLYBDENUM COFACTOR ASSEMBLY PROTEIN"/>
    <property type="match status" value="1"/>
</dbReference>
<organism evidence="2 3">
    <name type="scientific">Escherichia coli</name>
    <dbReference type="NCBI Taxonomy" id="562"/>
    <lineage>
        <taxon>Bacteria</taxon>
        <taxon>Pseudomonadati</taxon>
        <taxon>Pseudomonadota</taxon>
        <taxon>Gammaproteobacteria</taxon>
        <taxon>Enterobacterales</taxon>
        <taxon>Enterobacteriaceae</taxon>
        <taxon>Escherichia</taxon>
    </lineage>
</organism>
<dbReference type="AlphaFoldDB" id="A0A5C9AN62"/>
<dbReference type="InterPro" id="IPR003777">
    <property type="entry name" value="XdhC_CoxI"/>
</dbReference>
<proteinExistence type="predicted"/>
<feature type="non-terminal residue" evidence="2">
    <location>
        <position position="172"/>
    </location>
</feature>